<accession>A0A084XVK8</accession>
<protein>
    <submittedName>
        <fullName evidence="2">Uncharacterized protein</fullName>
    </submittedName>
</protein>
<dbReference type="STRING" id="1457154.CAPSK01_004181"/>
<dbReference type="Proteomes" id="UP000019812">
    <property type="component" value="Unassembled WGS sequence"/>
</dbReference>
<evidence type="ECO:0000313" key="3">
    <source>
        <dbReference type="Proteomes" id="UP000019812"/>
    </source>
</evidence>
<reference evidence="2 3" key="1">
    <citation type="submission" date="2014-07" db="EMBL/GenBank/DDBJ databases">
        <title>Expanding our view of genomic diversity in Candidatus Accumulibacter clades.</title>
        <authorList>
            <person name="Skennerton C.T."/>
            <person name="Barr J.J."/>
            <person name="Slater F.R."/>
            <person name="Bond P.L."/>
            <person name="Tyson G.W."/>
        </authorList>
    </citation>
    <scope>NUCLEOTIDE SEQUENCE [LARGE SCALE GENOMIC DNA]</scope>
    <source>
        <strain evidence="3">SK-01</strain>
    </source>
</reference>
<dbReference type="RefSeq" id="WP_034930035.1">
    <property type="nucleotide sequence ID" value="NZ_JDSS02000042.1"/>
</dbReference>
<dbReference type="EMBL" id="JDSS02000042">
    <property type="protein sequence ID" value="KFB66502.1"/>
    <property type="molecule type" value="Genomic_DNA"/>
</dbReference>
<proteinExistence type="predicted"/>
<organism evidence="2 3">
    <name type="scientific">Candidatus Accumulibacter vicinus</name>
    <dbReference type="NCBI Taxonomy" id="2954382"/>
    <lineage>
        <taxon>Bacteria</taxon>
        <taxon>Pseudomonadati</taxon>
        <taxon>Pseudomonadota</taxon>
        <taxon>Betaproteobacteria</taxon>
        <taxon>Candidatus Accumulibacter</taxon>
    </lineage>
</organism>
<name>A0A084XVK8_9PROT</name>
<evidence type="ECO:0000313" key="2">
    <source>
        <dbReference type="EMBL" id="KFB66502.1"/>
    </source>
</evidence>
<keyword evidence="1" id="KW-0732">Signal</keyword>
<gene>
    <name evidence="2" type="ORF">CAPSK01_004181</name>
</gene>
<feature type="signal peptide" evidence="1">
    <location>
        <begin position="1"/>
        <end position="19"/>
    </location>
</feature>
<feature type="chain" id="PRO_5001785399" evidence="1">
    <location>
        <begin position="20"/>
        <end position="284"/>
    </location>
</feature>
<sequence>MLRFSLFLASMMAASTSTAGGGSQCPVDTVPIQIVNEIRSGPEAILSTAKTSDSNPHFGAFVTAVTEHVAARLARDKLCIDSANSKKRSLLQFVNWPLDTSGNEPLAPVPSLLDARPSDGCRISSPWIDLAFERRPVPWIRAVVRWNQRQLLADQAMLAGARNVSAGLAMPLKQSEFIHFAEGEYADSEIDHQPAAKPIEERVPPDLLWLFRRAWQSTRGPFSRGARSAMNRAMEKGAERYTALVIALIDRCFASSGAEIHYNSIFDIADLISLEQYKINTPIR</sequence>
<dbReference type="AlphaFoldDB" id="A0A084XVK8"/>
<evidence type="ECO:0000256" key="1">
    <source>
        <dbReference type="SAM" id="SignalP"/>
    </source>
</evidence>
<comment type="caution">
    <text evidence="2">The sequence shown here is derived from an EMBL/GenBank/DDBJ whole genome shotgun (WGS) entry which is preliminary data.</text>
</comment>